<dbReference type="AlphaFoldDB" id="A0A4Y9LEQ8"/>
<comment type="caution">
    <text evidence="1">The sequence shown here is derived from an EMBL/GenBank/DDBJ whole genome shotgun (WGS) entry which is preliminary data.</text>
</comment>
<name>A0A4Y9LEQ8_9BRAD</name>
<reference evidence="1 2" key="1">
    <citation type="submission" date="2019-03" db="EMBL/GenBank/DDBJ databases">
        <title>Bradyrhizobium diversity isolated from nodules of Chamaecrista fasciculata.</title>
        <authorList>
            <person name="Klepa M.S."/>
            <person name="Urquiaga M.O."/>
            <person name="Hungria M."/>
            <person name="Delamuta J.R."/>
        </authorList>
    </citation>
    <scope>NUCLEOTIDE SEQUENCE [LARGE SCALE GENOMIC DNA]</scope>
    <source>
        <strain evidence="1 2">CNPSo 3448</strain>
    </source>
</reference>
<dbReference type="EMBL" id="SPQT01000032">
    <property type="protein sequence ID" value="TFV40463.1"/>
    <property type="molecule type" value="Genomic_DNA"/>
</dbReference>
<proteinExistence type="predicted"/>
<evidence type="ECO:0000313" key="2">
    <source>
        <dbReference type="Proteomes" id="UP000297966"/>
    </source>
</evidence>
<keyword evidence="2" id="KW-1185">Reference proteome</keyword>
<organism evidence="1 2">
    <name type="scientific">Bradyrhizobium niftali</name>
    <dbReference type="NCBI Taxonomy" id="2560055"/>
    <lineage>
        <taxon>Bacteria</taxon>
        <taxon>Pseudomonadati</taxon>
        <taxon>Pseudomonadota</taxon>
        <taxon>Alphaproteobacteria</taxon>
        <taxon>Hyphomicrobiales</taxon>
        <taxon>Nitrobacteraceae</taxon>
        <taxon>Bradyrhizobium</taxon>
    </lineage>
</organism>
<protein>
    <submittedName>
        <fullName evidence="1">Uncharacterized protein</fullName>
    </submittedName>
</protein>
<evidence type="ECO:0000313" key="1">
    <source>
        <dbReference type="EMBL" id="TFV40463.1"/>
    </source>
</evidence>
<gene>
    <name evidence="1" type="ORF">E4K65_38090</name>
</gene>
<sequence length="259" mass="27922">MRAAAGWRTWFRRLFAFLSNKFLALSLTRNLILDLQPQSTVYLVLESAIQGRQTMRRLALNTWLVIVLAASSFSARADENKSDGGSSASLAPRARIECSLKRKPGEPLDPPSTAAIPGSESFVASEHFREDIAPTATVKISWLGATFARRFAVKVEAADATSLQTHVLNKSSSAVQILGELGPRAESKLADIWCLLKQQANGESGALQTSSVPNLFFVRDGTGDLGVVDALWGGAGWEIGASPVGSQRPWTPGTRVFSH</sequence>
<dbReference type="OrthoDB" id="8137863at2"/>
<dbReference type="Proteomes" id="UP000297966">
    <property type="component" value="Unassembled WGS sequence"/>
</dbReference>
<accession>A0A4Y9LEQ8</accession>